<dbReference type="InterPro" id="IPR036942">
    <property type="entry name" value="Beta-barrel_TonB_sf"/>
</dbReference>
<dbReference type="InterPro" id="IPR023997">
    <property type="entry name" value="TonB-dep_OMP_SusC/RagA_CS"/>
</dbReference>
<dbReference type="InterPro" id="IPR023996">
    <property type="entry name" value="TonB-dep_OMP_SusC/RagA"/>
</dbReference>
<evidence type="ECO:0000256" key="3">
    <source>
        <dbReference type="ARBA" id="ARBA00022452"/>
    </source>
</evidence>
<evidence type="ECO:0000256" key="7">
    <source>
        <dbReference type="ARBA" id="ARBA00023237"/>
    </source>
</evidence>
<keyword evidence="3 8" id="KW-1134">Transmembrane beta strand</keyword>
<keyword evidence="6 8" id="KW-0472">Membrane</keyword>
<evidence type="ECO:0000259" key="11">
    <source>
        <dbReference type="Pfam" id="PF00593"/>
    </source>
</evidence>
<comment type="caution">
    <text evidence="13">The sequence shown here is derived from an EMBL/GenBank/DDBJ whole genome shotgun (WGS) entry which is preliminary data.</text>
</comment>
<dbReference type="EMBL" id="JBHULC010000039">
    <property type="protein sequence ID" value="MFD2524046.1"/>
    <property type="molecule type" value="Genomic_DNA"/>
</dbReference>
<protein>
    <submittedName>
        <fullName evidence="13">SusC/RagA family TonB-linked outer membrane protein</fullName>
    </submittedName>
</protein>
<dbReference type="SUPFAM" id="SSF49464">
    <property type="entry name" value="Carboxypeptidase regulatory domain-like"/>
    <property type="match status" value="1"/>
</dbReference>
<dbReference type="Gene3D" id="2.170.130.10">
    <property type="entry name" value="TonB-dependent receptor, plug domain"/>
    <property type="match status" value="1"/>
</dbReference>
<evidence type="ECO:0000313" key="14">
    <source>
        <dbReference type="Proteomes" id="UP001597510"/>
    </source>
</evidence>
<dbReference type="Pfam" id="PF00593">
    <property type="entry name" value="TonB_dep_Rec_b-barrel"/>
    <property type="match status" value="1"/>
</dbReference>
<dbReference type="InterPro" id="IPR037066">
    <property type="entry name" value="Plug_dom_sf"/>
</dbReference>
<keyword evidence="5 9" id="KW-0798">TonB box</keyword>
<evidence type="ECO:0000256" key="2">
    <source>
        <dbReference type="ARBA" id="ARBA00022448"/>
    </source>
</evidence>
<evidence type="ECO:0000256" key="6">
    <source>
        <dbReference type="ARBA" id="ARBA00023136"/>
    </source>
</evidence>
<keyword evidence="7 8" id="KW-0998">Cell outer membrane</keyword>
<dbReference type="InterPro" id="IPR012910">
    <property type="entry name" value="Plug_dom"/>
</dbReference>
<comment type="subcellular location">
    <subcellularLocation>
        <location evidence="1 8">Cell outer membrane</location>
        <topology evidence="1 8">Multi-pass membrane protein</topology>
    </subcellularLocation>
</comment>
<feature type="signal peptide" evidence="10">
    <location>
        <begin position="1"/>
        <end position="22"/>
    </location>
</feature>
<dbReference type="InterPro" id="IPR000531">
    <property type="entry name" value="Beta-barrel_TonB"/>
</dbReference>
<evidence type="ECO:0000256" key="4">
    <source>
        <dbReference type="ARBA" id="ARBA00022692"/>
    </source>
</evidence>
<sequence length="1025" mass="111903">MNKLLRVSLGCLFLFISFWGNAQDVDVTGKVTSTEDGSPLPGVSITVKGTSKGTTTNVDGTYKISVPANGILQASFIGFTTLEQAVNNRSIVDFSLVSATQTLNEVVVTGYGSQIKRDLTGNIVKIKGSDVADMPVTTFEQSIQGKAAGVQINQGTGKLAQGIQIRVRGQSSVSASNEPLYVIDGIPMTQGDLSISGGKTNPLVDINPQDIESIEILKDASAGSIYGARAANGVVLITTKKGKTGKTNVTFGMQYGKSKPSNILQFLNTKQYMDFYRQAAANSDALDGYDPSDPDSYTSYMESFFATQSLGTLGTAQQADTKWSDLAYQDAPSQQYDLSVSGGSEKTTIFVSGQFLDQQGILAGNAFNRMSGRLNLTHKVTDKLTVGMNMGLTRSFNQRVSGDRQFDNPQQLVALPPMTPSTDPETGLPVGMPPGDISIPVYYNALINIGNAYYNTTVHRNIGNVFGEYKFFKGLRFRSELAVDLLNQQEEQYYNSKTQRNFGAPQGYGYNRFVRVENYNTNNYFVYDNTIGVHSFDATVGMSFQNSISKSVAAEARDFPSDSYRMLASAATKTDATSAESRYNFLSYFARVNYKFNEKYLVGLSARTDASSRFGRDNRYGFFPAVSAGWILSEENFLKNIEAISFLKLRASWGLTGNAEIPNAAHLGLFSGDARYGGLPGQRPSQLANPNLQWETTKQVDVGLDFGLLKNRINGEIDYYEKNTTGLLLNVNVPGTSGFATQFRNAGSLTNKGFEFVLNTDNLVGQFKWKTSLNASTNTNKITNLQGQVIEGGLNNMSRAVEGQPLGVFYTVEYAGVDPANGDALFYKNTPNPDGSLSRETTNVYSQAQRVVVGSPLPKWIGGVTNTFSYKGIELSVFFNGVFGNKLNFYGVGRFSSANGRYEDNQTVNQLAAWTPENPNTNVPQARLFFNNGAQPSSRFIEDGSFVRLRNVTLAYNLPKSVISKVKLSNVRLYVTGQNLLTFTKYSGWDPEVNADDIVSNIAIGYDFYTTPQARVIMGGLNISF</sequence>
<dbReference type="NCBIfam" id="TIGR04056">
    <property type="entry name" value="OMP_RagA_SusC"/>
    <property type="match status" value="1"/>
</dbReference>
<feature type="chain" id="PRO_5047502619" evidence="10">
    <location>
        <begin position="23"/>
        <end position="1025"/>
    </location>
</feature>
<dbReference type="Gene3D" id="2.60.40.1120">
    <property type="entry name" value="Carboxypeptidase-like, regulatory domain"/>
    <property type="match status" value="1"/>
</dbReference>
<dbReference type="SUPFAM" id="SSF56935">
    <property type="entry name" value="Porins"/>
    <property type="match status" value="1"/>
</dbReference>
<keyword evidence="14" id="KW-1185">Reference proteome</keyword>
<organism evidence="13 14">
    <name type="scientific">Emticicia soli</name>
    <dbReference type="NCBI Taxonomy" id="2027878"/>
    <lineage>
        <taxon>Bacteria</taxon>
        <taxon>Pseudomonadati</taxon>
        <taxon>Bacteroidota</taxon>
        <taxon>Cytophagia</taxon>
        <taxon>Cytophagales</taxon>
        <taxon>Leadbetterellaceae</taxon>
        <taxon>Emticicia</taxon>
    </lineage>
</organism>
<keyword evidence="2 8" id="KW-0813">Transport</keyword>
<feature type="domain" description="TonB-dependent receptor-like beta-barrel" evidence="11">
    <location>
        <begin position="452"/>
        <end position="980"/>
    </location>
</feature>
<dbReference type="NCBIfam" id="TIGR04057">
    <property type="entry name" value="SusC_RagA_signa"/>
    <property type="match status" value="1"/>
</dbReference>
<keyword evidence="10" id="KW-0732">Signal</keyword>
<dbReference type="Proteomes" id="UP001597510">
    <property type="component" value="Unassembled WGS sequence"/>
</dbReference>
<keyword evidence="4 8" id="KW-0812">Transmembrane</keyword>
<gene>
    <name evidence="13" type="ORF">ACFSR2_24305</name>
</gene>
<dbReference type="PROSITE" id="PS52016">
    <property type="entry name" value="TONB_DEPENDENT_REC_3"/>
    <property type="match status" value="1"/>
</dbReference>
<feature type="domain" description="TonB-dependent receptor plug" evidence="12">
    <location>
        <begin position="116"/>
        <end position="234"/>
    </location>
</feature>
<comment type="similarity">
    <text evidence="8 9">Belongs to the TonB-dependent receptor family.</text>
</comment>
<evidence type="ECO:0000256" key="5">
    <source>
        <dbReference type="ARBA" id="ARBA00023077"/>
    </source>
</evidence>
<evidence type="ECO:0000313" key="13">
    <source>
        <dbReference type="EMBL" id="MFD2524046.1"/>
    </source>
</evidence>
<evidence type="ECO:0000256" key="1">
    <source>
        <dbReference type="ARBA" id="ARBA00004571"/>
    </source>
</evidence>
<evidence type="ECO:0000256" key="8">
    <source>
        <dbReference type="PROSITE-ProRule" id="PRU01360"/>
    </source>
</evidence>
<accession>A0ABW5JGX3</accession>
<dbReference type="RefSeq" id="WP_340238612.1">
    <property type="nucleotide sequence ID" value="NZ_JBBEWC010000010.1"/>
</dbReference>
<name>A0ABW5JGX3_9BACT</name>
<dbReference type="Pfam" id="PF07715">
    <property type="entry name" value="Plug"/>
    <property type="match status" value="1"/>
</dbReference>
<dbReference type="InterPro" id="IPR008969">
    <property type="entry name" value="CarboxyPept-like_regulatory"/>
</dbReference>
<evidence type="ECO:0000256" key="9">
    <source>
        <dbReference type="RuleBase" id="RU003357"/>
    </source>
</evidence>
<dbReference type="Pfam" id="PF13715">
    <property type="entry name" value="CarbopepD_reg_2"/>
    <property type="match status" value="1"/>
</dbReference>
<reference evidence="14" key="1">
    <citation type="journal article" date="2019" name="Int. J. Syst. Evol. Microbiol.">
        <title>The Global Catalogue of Microorganisms (GCM) 10K type strain sequencing project: providing services to taxonomists for standard genome sequencing and annotation.</title>
        <authorList>
            <consortium name="The Broad Institute Genomics Platform"/>
            <consortium name="The Broad Institute Genome Sequencing Center for Infectious Disease"/>
            <person name="Wu L."/>
            <person name="Ma J."/>
        </authorList>
    </citation>
    <scope>NUCLEOTIDE SEQUENCE [LARGE SCALE GENOMIC DNA]</scope>
    <source>
        <strain evidence="14">KCTC 52344</strain>
    </source>
</reference>
<evidence type="ECO:0000256" key="10">
    <source>
        <dbReference type="SAM" id="SignalP"/>
    </source>
</evidence>
<proteinExistence type="inferred from homology"/>
<dbReference type="Gene3D" id="2.40.170.20">
    <property type="entry name" value="TonB-dependent receptor, beta-barrel domain"/>
    <property type="match status" value="1"/>
</dbReference>
<dbReference type="InterPro" id="IPR039426">
    <property type="entry name" value="TonB-dep_rcpt-like"/>
</dbReference>
<evidence type="ECO:0000259" key="12">
    <source>
        <dbReference type="Pfam" id="PF07715"/>
    </source>
</evidence>